<dbReference type="PANTHER" id="PTHR34820:SF4">
    <property type="entry name" value="INNER MEMBRANE PROTEIN YEBZ"/>
    <property type="match status" value="1"/>
</dbReference>
<evidence type="ECO:0000256" key="2">
    <source>
        <dbReference type="ARBA" id="ARBA00022475"/>
    </source>
</evidence>
<evidence type="ECO:0000256" key="4">
    <source>
        <dbReference type="ARBA" id="ARBA00022989"/>
    </source>
</evidence>
<feature type="domain" description="Copper resistance protein D" evidence="7">
    <location>
        <begin position="175"/>
        <end position="265"/>
    </location>
</feature>
<feature type="transmembrane region" description="Helical" evidence="6">
    <location>
        <begin position="146"/>
        <end position="167"/>
    </location>
</feature>
<evidence type="ECO:0000259" key="7">
    <source>
        <dbReference type="Pfam" id="PF05425"/>
    </source>
</evidence>
<proteinExistence type="predicted"/>
<keyword evidence="9" id="KW-1185">Reference proteome</keyword>
<feature type="transmembrane region" description="Helical" evidence="6">
    <location>
        <begin position="179"/>
        <end position="197"/>
    </location>
</feature>
<feature type="transmembrane region" description="Helical" evidence="6">
    <location>
        <begin position="217"/>
        <end position="235"/>
    </location>
</feature>
<dbReference type="RefSeq" id="WP_273991042.1">
    <property type="nucleotide sequence ID" value="NZ_BAABQT010000004.1"/>
</dbReference>
<dbReference type="InterPro" id="IPR008457">
    <property type="entry name" value="Cu-R_CopD_dom"/>
</dbReference>
<reference evidence="8 9" key="1">
    <citation type="submission" date="2022-12" db="EMBL/GenBank/DDBJ databases">
        <title>Genome Sequence of Deinococcus aquaticus Type Strain PB314.</title>
        <authorList>
            <person name="Albert C."/>
            <person name="Hill J."/>
            <person name="Boren L."/>
            <person name="Scholz-Ng S."/>
            <person name="Fatema N."/>
            <person name="Grosso R."/>
            <person name="Soboslay E."/>
            <person name="Tuohy J."/>
        </authorList>
    </citation>
    <scope>NUCLEOTIDE SEQUENCE [LARGE SCALE GENOMIC DNA]</scope>
    <source>
        <strain evidence="8 9">PB-314</strain>
        <plasmid evidence="8 9">pDATS01</plasmid>
    </source>
</reference>
<keyword evidence="8" id="KW-0614">Plasmid</keyword>
<gene>
    <name evidence="8" type="ORF">M8445_16330</name>
</gene>
<protein>
    <submittedName>
        <fullName evidence="8">CopD family protein</fullName>
    </submittedName>
</protein>
<keyword evidence="5 6" id="KW-0472">Membrane</keyword>
<comment type="subcellular location">
    <subcellularLocation>
        <location evidence="1">Cell membrane</location>
        <topology evidence="1">Multi-pass membrane protein</topology>
    </subcellularLocation>
</comment>
<keyword evidence="2" id="KW-1003">Cell membrane</keyword>
<sequence>MTILAAALTYLGLTLLLGGALTRHVLTPGTPRLRVLTAGFALMLLGWGAQVALTFSALGIGLIGAAAPADLLAFMTGTGVGRAMLLGAVGGALLLALELSAPDLRRVPGAGPCLLLPCLLLAAALLTLWGVAGVGHGAGHGPLIRALHLLHGAAMVTWVGGVLALTLVRPLTPAHAARFTPLAAGSVGVLAVTGVLLAGQHLATPQQWLGSPYGQVLLVKLMLVALALGAAGLVRRAVARRAAVRTLIARELLLLLAVLGVTGALTGQSPPHGHGDAARHAPARP</sequence>
<feature type="transmembrane region" description="Helical" evidence="6">
    <location>
        <begin position="113"/>
        <end position="134"/>
    </location>
</feature>
<evidence type="ECO:0000256" key="3">
    <source>
        <dbReference type="ARBA" id="ARBA00022692"/>
    </source>
</evidence>
<keyword evidence="3 6" id="KW-0812">Transmembrane</keyword>
<geneLocation type="plasmid" evidence="8 9">
    <name>pDATS01</name>
</geneLocation>
<feature type="transmembrane region" description="Helical" evidence="6">
    <location>
        <begin position="83"/>
        <end position="101"/>
    </location>
</feature>
<evidence type="ECO:0000256" key="6">
    <source>
        <dbReference type="SAM" id="Phobius"/>
    </source>
</evidence>
<accession>A0ABY7V6A7</accession>
<dbReference type="EMBL" id="CP115166">
    <property type="protein sequence ID" value="WDA60260.1"/>
    <property type="molecule type" value="Genomic_DNA"/>
</dbReference>
<dbReference type="PANTHER" id="PTHR34820">
    <property type="entry name" value="INNER MEMBRANE PROTEIN YEBZ"/>
    <property type="match status" value="1"/>
</dbReference>
<dbReference type="InterPro" id="IPR032694">
    <property type="entry name" value="CopC/D"/>
</dbReference>
<evidence type="ECO:0000256" key="5">
    <source>
        <dbReference type="ARBA" id="ARBA00023136"/>
    </source>
</evidence>
<name>A0ABY7V6A7_9DEIO</name>
<organism evidence="8 9">
    <name type="scientific">Deinococcus aquaticus</name>
    <dbReference type="NCBI Taxonomy" id="328692"/>
    <lineage>
        <taxon>Bacteria</taxon>
        <taxon>Thermotogati</taxon>
        <taxon>Deinococcota</taxon>
        <taxon>Deinococci</taxon>
        <taxon>Deinococcales</taxon>
        <taxon>Deinococcaceae</taxon>
        <taxon>Deinococcus</taxon>
    </lineage>
</organism>
<feature type="transmembrane region" description="Helical" evidence="6">
    <location>
        <begin position="32"/>
        <end position="49"/>
    </location>
</feature>
<keyword evidence="4 6" id="KW-1133">Transmembrane helix</keyword>
<feature type="transmembrane region" description="Helical" evidence="6">
    <location>
        <begin position="247"/>
        <end position="266"/>
    </location>
</feature>
<dbReference type="Proteomes" id="UP001217044">
    <property type="component" value="Plasmid pDATS01"/>
</dbReference>
<evidence type="ECO:0000256" key="1">
    <source>
        <dbReference type="ARBA" id="ARBA00004651"/>
    </source>
</evidence>
<evidence type="ECO:0000313" key="9">
    <source>
        <dbReference type="Proteomes" id="UP001217044"/>
    </source>
</evidence>
<evidence type="ECO:0000313" key="8">
    <source>
        <dbReference type="EMBL" id="WDA60260.1"/>
    </source>
</evidence>
<dbReference type="Pfam" id="PF05425">
    <property type="entry name" value="CopD"/>
    <property type="match status" value="1"/>
</dbReference>